<gene>
    <name evidence="2" type="ORF">LSCM1_06445</name>
</gene>
<dbReference type="RefSeq" id="XP_067179187.1">
    <property type="nucleotide sequence ID" value="XM_067323873.1"/>
</dbReference>
<dbReference type="EMBL" id="JAFEUZ010000020">
    <property type="protein sequence ID" value="KAG5480024.1"/>
    <property type="molecule type" value="Genomic_DNA"/>
</dbReference>
<dbReference type="KEGG" id="lmat:92516385"/>
<feature type="region of interest" description="Disordered" evidence="1">
    <location>
        <begin position="28"/>
        <end position="100"/>
    </location>
</feature>
<reference evidence="3" key="2">
    <citation type="journal article" date="2021" name="Sci. Data">
        <title>Chromosome-scale genome sequencing, assembly and annotation of six genomes from subfamily Leishmaniinae.</title>
        <authorList>
            <person name="Almutairi H."/>
            <person name="Urbaniak M.D."/>
            <person name="Bates M.D."/>
            <person name="Jariyapan N."/>
            <person name="Kwakye-Nuako G."/>
            <person name="Thomaz Soccol V."/>
            <person name="Al-Salem W.S."/>
            <person name="Dillon R.J."/>
            <person name="Bates P.A."/>
            <person name="Gatherer D."/>
        </authorList>
    </citation>
    <scope>NUCLEOTIDE SEQUENCE [LARGE SCALE GENOMIC DNA]</scope>
</reference>
<evidence type="ECO:0000313" key="3">
    <source>
        <dbReference type="Proteomes" id="UP000673552"/>
    </source>
</evidence>
<dbReference type="AlphaFoldDB" id="A0A836GVS2"/>
<feature type="compositionally biased region" description="Polar residues" evidence="1">
    <location>
        <begin position="47"/>
        <end position="56"/>
    </location>
</feature>
<reference evidence="3" key="1">
    <citation type="journal article" date="2021" name="Microbiol. Resour. Announc.">
        <title>LGAAP: Leishmaniinae Genome Assembly and Annotation Pipeline.</title>
        <authorList>
            <person name="Almutairi H."/>
            <person name="Urbaniak M.D."/>
            <person name="Bates M.D."/>
            <person name="Jariyapan N."/>
            <person name="Kwakye-Nuako G."/>
            <person name="Thomaz-Soccol V."/>
            <person name="Al-Salem W.S."/>
            <person name="Dillon R.J."/>
            <person name="Bates P.A."/>
            <person name="Gatherer D."/>
        </authorList>
    </citation>
    <scope>NUCLEOTIDE SEQUENCE [LARGE SCALE GENOMIC DNA]</scope>
</reference>
<feature type="compositionally biased region" description="Basic and acidic residues" evidence="1">
    <location>
        <begin position="298"/>
        <end position="309"/>
    </location>
</feature>
<protein>
    <submittedName>
        <fullName evidence="2">Uncharacterized protein</fullName>
    </submittedName>
</protein>
<evidence type="ECO:0000256" key="1">
    <source>
        <dbReference type="SAM" id="MobiDB-lite"/>
    </source>
</evidence>
<dbReference type="OrthoDB" id="265270at2759"/>
<organism evidence="2 3">
    <name type="scientific">Leishmania martiniquensis</name>
    <dbReference type="NCBI Taxonomy" id="1580590"/>
    <lineage>
        <taxon>Eukaryota</taxon>
        <taxon>Discoba</taxon>
        <taxon>Euglenozoa</taxon>
        <taxon>Kinetoplastea</taxon>
        <taxon>Metakinetoplastina</taxon>
        <taxon>Trypanosomatida</taxon>
        <taxon>Trypanosomatidae</taxon>
        <taxon>Leishmaniinae</taxon>
        <taxon>Leishmania</taxon>
    </lineage>
</organism>
<feature type="region of interest" description="Disordered" evidence="1">
    <location>
        <begin position="271"/>
        <end position="311"/>
    </location>
</feature>
<evidence type="ECO:0000313" key="2">
    <source>
        <dbReference type="EMBL" id="KAG5480024.1"/>
    </source>
</evidence>
<feature type="region of interest" description="Disordered" evidence="1">
    <location>
        <begin position="183"/>
        <end position="257"/>
    </location>
</feature>
<name>A0A836GVS2_9TRYP</name>
<feature type="compositionally biased region" description="Basic residues" evidence="1">
    <location>
        <begin position="285"/>
        <end position="297"/>
    </location>
</feature>
<proteinExistence type="predicted"/>
<comment type="caution">
    <text evidence="2">The sequence shown here is derived from an EMBL/GenBank/DDBJ whole genome shotgun (WGS) entry which is preliminary data.</text>
</comment>
<dbReference type="GeneID" id="92516385"/>
<accession>A0A836GVS2</accession>
<keyword evidence="3" id="KW-1185">Reference proteome</keyword>
<sequence length="323" mass="34880">MSTNASGATLMAPLAAACRTGGDGRSGALVDGVDGNEAAHKPIHWTPRNSSQSSSHPLPALRQPVSGEWRGIPLPQQPQPRSGNALRNAAPHMMRGKNGGTSTGCPPMMPHVPPPGAYCCCSSPRPAPSRMQKCGPPPHVGPKTPSRADGRVDWSAIPGSSGPCNSCALPSQARWNERVMPVARGPQPTSVEPTRLMNGKKIKDVERQQQQAAETRRKQHNFIGPAKGANGQRKEQPQQPQRHKVDSRNIKTTVGNDESWIKGLTYSTWVDSPKGLSIESGRGGPYKRRPKTSRKSRKDREGVSRDHMGKSSLLMEALRNLFC</sequence>
<dbReference type="Proteomes" id="UP000673552">
    <property type="component" value="Unassembled WGS sequence"/>
</dbReference>